<keyword evidence="1" id="KW-0645">Protease</keyword>
<dbReference type="KEGG" id="vg:41324526"/>
<reference evidence="1" key="1">
    <citation type="submission" date="2015-08" db="EMBL/GenBank/DDBJ databases">
        <title>Molecular characterization of a trisegmented chrysovirus from the plant pathogenic fungus, Colletotrichum gloeosporioides.</title>
        <authorList>
            <person name="Zhong J."/>
            <person name="Chen C.Y."/>
            <person name="Gao B.D."/>
        </authorList>
    </citation>
    <scope>NUCLEOTIDE SEQUENCE [LARGE SCALE GENOMIC DNA]</scope>
    <source>
        <strain evidence="1">HZ-1</strain>
    </source>
</reference>
<organism evidence="1 2">
    <name type="scientific">Colletotrichum gloeosporioides chrysovirus 1</name>
    <dbReference type="NCBI Taxonomy" id="1766766"/>
    <lineage>
        <taxon>Viruses</taxon>
        <taxon>Riboviria</taxon>
        <taxon>Orthornavirae</taxon>
        <taxon>Duplornaviricota</taxon>
        <taxon>Chrymotiviricetes</taxon>
        <taxon>Ghabrivirales</taxon>
        <taxon>Alphatotivirineae</taxon>
        <taxon>Chrysoviridae</taxon>
        <taxon>Alphachrysovirus</taxon>
        <taxon>Alphachrysovirus colletotrichi</taxon>
    </lineage>
</organism>
<dbReference type="Proteomes" id="UP000297057">
    <property type="component" value="Genome"/>
</dbReference>
<evidence type="ECO:0000313" key="2">
    <source>
        <dbReference type="Proteomes" id="UP000297057"/>
    </source>
</evidence>
<dbReference type="EMBL" id="KT581959">
    <property type="protein sequence ID" value="ALW95410.1"/>
    <property type="molecule type" value="Genomic_RNA"/>
</dbReference>
<name>A0A0U4BBX7_9VIRU</name>
<accession>A0A0U4BBX7</accession>
<evidence type="ECO:0000313" key="1">
    <source>
        <dbReference type="EMBL" id="ALW95410.1"/>
    </source>
</evidence>
<keyword evidence="1" id="KW-0378">Hydrolase</keyword>
<dbReference type="GeneID" id="41324526"/>
<dbReference type="GO" id="GO:0008233">
    <property type="term" value="F:peptidase activity"/>
    <property type="evidence" value="ECO:0007669"/>
    <property type="project" value="UniProtKB-KW"/>
</dbReference>
<proteinExistence type="predicted"/>
<keyword evidence="2" id="KW-1185">Reference proteome</keyword>
<sequence>MAQFKTVYDLMGDAAKGKFFRGKSMSESAVDEMEHVDCEFEEFKSLGLVEKNILAGISMPDNFTVKKSEGKVDILEIGMTTLAKAVSEHGGVTDLTHTAVKKIDPFRVYGDWKLEYEHGSIMYPWHKGIKADRDKGVMGRISAQFPHLNSTESSGFTRTLLTHMLAQKTDMTHVFMKGYLIMMDLNTSVVFRRTIRRATAKRDNFYPNKSNDHRMGLVGAARIVVDADGFSAEELESLDMMCQEYPTVKYCEDNIYNTCNMEADRLAITSSREIPRAQGRIPTPLEFYRLMTSIACKLDAVEDMFTAFKLMRGRMAHIRDVYRSSDDRKYSSGVPLSTCYSRCLGGGTVHKKVCATYPAYMCSSVGLVADVLLGRCYEVAASMLIENLGGLGDMMCSGGARASGQYNGLLREYGLSTKDATKNELMLAWEGIGAIEYKWSPTLTWKPYIVKLTDEIRGGNDVEMPQLCYEIAHMFHVDNAWGAIRGYKGITGAGLAEHTDIGEGARKMKDERLRYAAAFSWAMGVRRQRPKIFVNSYGMKEVAVSTNERKFLRSAIGGYKFTNLSYTLEEDYEGREDWLENAATELFRSTIDGTRCSVIMSTAGEWHYSETKESKTEGIAESLMQKQKSDNVDEEIQRMTTGKLIEPTSNGAGDLFSKMSKTRSVVHTPKVKLSGGSLPEVREGETSFKTIPVPGDGKCGIHAVVASMKEAGMLRMGEEKLVFDNFDGQFNGQTFHDAQTIAQGLNEIGIGLRLYDNIPEKGVRVTDYGDVKENGIAIYRSGNHFEGVVEGLGDTRTVIAKEGGQLSNVQQVDALKEMRRFFE</sequence>
<dbReference type="GO" id="GO:0006508">
    <property type="term" value="P:proteolysis"/>
    <property type="evidence" value="ECO:0007669"/>
    <property type="project" value="UniProtKB-KW"/>
</dbReference>
<dbReference type="RefSeq" id="YP_009667013.1">
    <property type="nucleotide sequence ID" value="NC_043667.1"/>
</dbReference>
<protein>
    <submittedName>
        <fullName evidence="1">Protease</fullName>
    </submittedName>
</protein>